<feature type="domain" description="Carboxylesterase type B" evidence="5">
    <location>
        <begin position="9"/>
        <end position="473"/>
    </location>
</feature>
<keyword evidence="4" id="KW-0325">Glycoprotein</keyword>
<gene>
    <name evidence="6" type="ORF">DIATSA_LOCUS12892</name>
</gene>
<dbReference type="EMBL" id="OU893339">
    <property type="protein sequence ID" value="CAG9795647.1"/>
    <property type="molecule type" value="Genomic_DNA"/>
</dbReference>
<dbReference type="Proteomes" id="UP001153714">
    <property type="component" value="Chromosome 8"/>
</dbReference>
<dbReference type="SUPFAM" id="SSF53474">
    <property type="entry name" value="alpha/beta-Hydrolases"/>
    <property type="match status" value="1"/>
</dbReference>
<sequence>MRNGETYGISGSEDCLYISVFTPNLEGSAAVMVFDYHDNFRTGYNGTKKYSPEIFAEENVIVVTISYRLSILGYLTTEDGVIPANNGLKDYLLGLKWVKENIKSFGGDPNRITLMGSKGGGTVANIMLYSKQASGLFNAVTIQSGTSYEAIYFPENAKQFALKLAELVGVTSSDSQTLLEELQKIDVVSLYDKESDVLTSNLDFYEKYQRSVFPFAPIIEPEHPDAILTTMPENGKIINDVPVLIGFNSREGLDHTSYILFEPKILSSIKDFFVHFPIRTNFRFDVNNTAFVDYKEDIRKFYLTGGYLHYNNLLEYAIYVGDTLQNYAINYAARKLANELNSPTYYYMFDFYGSFNENMLFLATNIHWGIENWGATVADELCYLHVCNRIRKNYNYFKGLVATQNELKVLKKMVRLWTNFAKTGNPTPSKNDDVLKRLSWQPIEKGNADLKYLHITKNFRMELNPLGAREKFWDETLKKYGNMAVEGVAQKVKEVHEEL</sequence>
<comment type="similarity">
    <text evidence="1">Belongs to the type-B carboxylesterase/lipase family.</text>
</comment>
<dbReference type="Pfam" id="PF00135">
    <property type="entry name" value="COesterase"/>
    <property type="match status" value="1"/>
</dbReference>
<evidence type="ECO:0000256" key="3">
    <source>
        <dbReference type="ARBA" id="ARBA00022801"/>
    </source>
</evidence>
<dbReference type="GO" id="GO:0052689">
    <property type="term" value="F:carboxylic ester hydrolase activity"/>
    <property type="evidence" value="ECO:0007669"/>
    <property type="project" value="UniProtKB-KW"/>
</dbReference>
<reference evidence="6" key="2">
    <citation type="submission" date="2022-10" db="EMBL/GenBank/DDBJ databases">
        <authorList>
            <consortium name="ENA_rothamsted_submissions"/>
            <consortium name="culmorum"/>
            <person name="King R."/>
        </authorList>
    </citation>
    <scope>NUCLEOTIDE SEQUENCE</scope>
</reference>
<dbReference type="InterPro" id="IPR029058">
    <property type="entry name" value="AB_hydrolase_fold"/>
</dbReference>
<evidence type="ECO:0000313" key="6">
    <source>
        <dbReference type="EMBL" id="CAG9795647.1"/>
    </source>
</evidence>
<name>A0A9N9WHS9_9NEOP</name>
<proteinExistence type="inferred from homology"/>
<evidence type="ECO:0000259" key="5">
    <source>
        <dbReference type="Pfam" id="PF00135"/>
    </source>
</evidence>
<dbReference type="PANTHER" id="PTHR43142:SF1">
    <property type="entry name" value="CARBOXYLIC ESTER HYDROLASE"/>
    <property type="match status" value="1"/>
</dbReference>
<keyword evidence="3" id="KW-0378">Hydrolase</keyword>
<dbReference type="Gene3D" id="3.40.50.1820">
    <property type="entry name" value="alpha/beta hydrolase"/>
    <property type="match status" value="1"/>
</dbReference>
<evidence type="ECO:0000256" key="1">
    <source>
        <dbReference type="ARBA" id="ARBA00005964"/>
    </source>
</evidence>
<evidence type="ECO:0000256" key="4">
    <source>
        <dbReference type="ARBA" id="ARBA00023180"/>
    </source>
</evidence>
<reference evidence="6" key="1">
    <citation type="submission" date="2021-12" db="EMBL/GenBank/DDBJ databases">
        <authorList>
            <person name="King R."/>
        </authorList>
    </citation>
    <scope>NUCLEOTIDE SEQUENCE</scope>
</reference>
<dbReference type="OrthoDB" id="3200163at2759"/>
<evidence type="ECO:0000256" key="2">
    <source>
        <dbReference type="ARBA" id="ARBA00022487"/>
    </source>
</evidence>
<keyword evidence="2" id="KW-0719">Serine esterase</keyword>
<accession>A0A9N9WHS9</accession>
<organism evidence="6 7">
    <name type="scientific">Diatraea saccharalis</name>
    <name type="common">sugarcane borer</name>
    <dbReference type="NCBI Taxonomy" id="40085"/>
    <lineage>
        <taxon>Eukaryota</taxon>
        <taxon>Metazoa</taxon>
        <taxon>Ecdysozoa</taxon>
        <taxon>Arthropoda</taxon>
        <taxon>Hexapoda</taxon>
        <taxon>Insecta</taxon>
        <taxon>Pterygota</taxon>
        <taxon>Neoptera</taxon>
        <taxon>Endopterygota</taxon>
        <taxon>Lepidoptera</taxon>
        <taxon>Glossata</taxon>
        <taxon>Ditrysia</taxon>
        <taxon>Pyraloidea</taxon>
        <taxon>Crambidae</taxon>
        <taxon>Crambinae</taxon>
        <taxon>Diatraea</taxon>
    </lineage>
</organism>
<dbReference type="PROSITE" id="PS00941">
    <property type="entry name" value="CARBOXYLESTERASE_B_2"/>
    <property type="match status" value="1"/>
</dbReference>
<evidence type="ECO:0000313" key="7">
    <source>
        <dbReference type="Proteomes" id="UP001153714"/>
    </source>
</evidence>
<dbReference type="InterPro" id="IPR019819">
    <property type="entry name" value="Carboxylesterase_B_CS"/>
</dbReference>
<protein>
    <recommendedName>
        <fullName evidence="5">Carboxylesterase type B domain-containing protein</fullName>
    </recommendedName>
</protein>
<keyword evidence="7" id="KW-1185">Reference proteome</keyword>
<dbReference type="PANTHER" id="PTHR43142">
    <property type="entry name" value="CARBOXYLIC ESTER HYDROLASE"/>
    <property type="match status" value="1"/>
</dbReference>
<dbReference type="InterPro" id="IPR002018">
    <property type="entry name" value="CarbesteraseB"/>
</dbReference>
<dbReference type="AlphaFoldDB" id="A0A9N9WHS9"/>